<sequence>MDTNLSIKQLETFRAVMRSGSVSVAARALCRTQPAVSSMIVSLENELGFKLFERNKGRLVPKPEAYFLLEETEAVLERLTRSAQLMAEVKNLARGNLRVACMPAAALFFMPHVIADFVKERPQVNVSMMMRSSSIVHDWVASQQYDIGYSEMPKERDSINVEPIRLEGVCAVNRDHPLATLEVITPQDLDDVPLATLFAQHPINELVRFMFEEKGARYRARFELQNYISGFEFVEQQLCCCICDPISAASYKLYKSGQGKVVFRPFAPTIVFDHAIITPAHKPLSRLAQAFAESIRIGVDKFIQVDT</sequence>
<dbReference type="Gene3D" id="1.10.10.10">
    <property type="entry name" value="Winged helix-like DNA-binding domain superfamily/Winged helix DNA-binding domain"/>
    <property type="match status" value="1"/>
</dbReference>
<reference evidence="6 7" key="1">
    <citation type="submission" date="2016-09" db="EMBL/GenBank/DDBJ databases">
        <title>Photobacterium proteolyticum sp. nov. a protease producing bacterium isolated from ocean sediments of Laizhou Bay.</title>
        <authorList>
            <person name="Li Y."/>
        </authorList>
    </citation>
    <scope>NUCLEOTIDE SEQUENCE [LARGE SCALE GENOMIC DNA]</scope>
    <source>
        <strain evidence="6 7">13-12</strain>
    </source>
</reference>
<dbReference type="GO" id="GO:0043565">
    <property type="term" value="F:sequence-specific DNA binding"/>
    <property type="evidence" value="ECO:0007669"/>
    <property type="project" value="TreeGrafter"/>
</dbReference>
<dbReference type="GO" id="GO:0003700">
    <property type="term" value="F:DNA-binding transcription factor activity"/>
    <property type="evidence" value="ECO:0007669"/>
    <property type="project" value="InterPro"/>
</dbReference>
<organism evidence="6 7">
    <name type="scientific">Photobacterium proteolyticum</name>
    <dbReference type="NCBI Taxonomy" id="1903952"/>
    <lineage>
        <taxon>Bacteria</taxon>
        <taxon>Pseudomonadati</taxon>
        <taxon>Pseudomonadota</taxon>
        <taxon>Gammaproteobacteria</taxon>
        <taxon>Vibrionales</taxon>
        <taxon>Vibrionaceae</taxon>
        <taxon>Photobacterium</taxon>
    </lineage>
</organism>
<dbReference type="SUPFAM" id="SSF53850">
    <property type="entry name" value="Periplasmic binding protein-like II"/>
    <property type="match status" value="1"/>
</dbReference>
<evidence type="ECO:0000256" key="3">
    <source>
        <dbReference type="ARBA" id="ARBA00023125"/>
    </source>
</evidence>
<evidence type="ECO:0000259" key="5">
    <source>
        <dbReference type="PROSITE" id="PS50931"/>
    </source>
</evidence>
<keyword evidence="7" id="KW-1185">Reference proteome</keyword>
<dbReference type="OrthoDB" id="6624490at2"/>
<dbReference type="PANTHER" id="PTHR30427">
    <property type="entry name" value="TRANSCRIPTIONAL ACTIVATOR PROTEIN LYSR"/>
    <property type="match status" value="1"/>
</dbReference>
<name>A0A1Q9GLN0_9GAMM</name>
<dbReference type="GO" id="GO:0010628">
    <property type="term" value="P:positive regulation of gene expression"/>
    <property type="evidence" value="ECO:0007669"/>
    <property type="project" value="TreeGrafter"/>
</dbReference>
<evidence type="ECO:0000256" key="4">
    <source>
        <dbReference type="ARBA" id="ARBA00023163"/>
    </source>
</evidence>
<dbReference type="SUPFAM" id="SSF46785">
    <property type="entry name" value="Winged helix' DNA-binding domain"/>
    <property type="match status" value="1"/>
</dbReference>
<comment type="caution">
    <text evidence="6">The sequence shown here is derived from an EMBL/GenBank/DDBJ whole genome shotgun (WGS) entry which is preliminary data.</text>
</comment>
<gene>
    <name evidence="6" type="ORF">BIT28_22795</name>
</gene>
<evidence type="ECO:0000313" key="7">
    <source>
        <dbReference type="Proteomes" id="UP000186905"/>
    </source>
</evidence>
<keyword evidence="3" id="KW-0238">DNA-binding</keyword>
<dbReference type="STRING" id="1903952.BIT28_22795"/>
<keyword evidence="2" id="KW-0805">Transcription regulation</keyword>
<dbReference type="InterPro" id="IPR000847">
    <property type="entry name" value="LysR_HTH_N"/>
</dbReference>
<keyword evidence="4" id="KW-0804">Transcription</keyword>
<dbReference type="PANTHER" id="PTHR30427:SF1">
    <property type="entry name" value="TRANSCRIPTIONAL ACTIVATOR PROTEIN LYSR"/>
    <property type="match status" value="1"/>
</dbReference>
<proteinExistence type="inferred from homology"/>
<feature type="domain" description="HTH lysR-type" evidence="5">
    <location>
        <begin position="5"/>
        <end position="62"/>
    </location>
</feature>
<dbReference type="RefSeq" id="WP_075764462.1">
    <property type="nucleotide sequence ID" value="NZ_MJIL01000075.1"/>
</dbReference>
<dbReference type="InterPro" id="IPR036388">
    <property type="entry name" value="WH-like_DNA-bd_sf"/>
</dbReference>
<dbReference type="Gene3D" id="3.40.190.290">
    <property type="match status" value="1"/>
</dbReference>
<dbReference type="InterPro" id="IPR005119">
    <property type="entry name" value="LysR_subst-bd"/>
</dbReference>
<dbReference type="PRINTS" id="PR00039">
    <property type="entry name" value="HTHLYSR"/>
</dbReference>
<protein>
    <submittedName>
        <fullName evidence="6">LysR family transcriptional regulator</fullName>
    </submittedName>
</protein>
<comment type="similarity">
    <text evidence="1">Belongs to the LysR transcriptional regulatory family.</text>
</comment>
<dbReference type="Pfam" id="PF03466">
    <property type="entry name" value="LysR_substrate"/>
    <property type="match status" value="1"/>
</dbReference>
<dbReference type="Proteomes" id="UP000186905">
    <property type="component" value="Unassembled WGS sequence"/>
</dbReference>
<evidence type="ECO:0000256" key="1">
    <source>
        <dbReference type="ARBA" id="ARBA00009437"/>
    </source>
</evidence>
<evidence type="ECO:0000313" key="6">
    <source>
        <dbReference type="EMBL" id="OLQ75468.1"/>
    </source>
</evidence>
<dbReference type="PROSITE" id="PS50931">
    <property type="entry name" value="HTH_LYSR"/>
    <property type="match status" value="1"/>
</dbReference>
<dbReference type="AlphaFoldDB" id="A0A1Q9GLN0"/>
<dbReference type="InterPro" id="IPR036390">
    <property type="entry name" value="WH_DNA-bd_sf"/>
</dbReference>
<accession>A0A1Q9GLN0</accession>
<dbReference type="EMBL" id="MJIL01000075">
    <property type="protein sequence ID" value="OLQ75468.1"/>
    <property type="molecule type" value="Genomic_DNA"/>
</dbReference>
<dbReference type="Pfam" id="PF00126">
    <property type="entry name" value="HTH_1"/>
    <property type="match status" value="1"/>
</dbReference>
<evidence type="ECO:0000256" key="2">
    <source>
        <dbReference type="ARBA" id="ARBA00023015"/>
    </source>
</evidence>